<evidence type="ECO:0000256" key="5">
    <source>
        <dbReference type="ARBA" id="ARBA00018677"/>
    </source>
</evidence>
<comment type="caution">
    <text evidence="15">The sequence shown here is derived from an EMBL/GenBank/DDBJ whole genome shotgun (WGS) entry which is preliminary data.</text>
</comment>
<keyword evidence="8" id="KW-0999">Mitochondrion inner membrane</keyword>
<evidence type="ECO:0000256" key="2">
    <source>
        <dbReference type="ARBA" id="ARBA00004569"/>
    </source>
</evidence>
<evidence type="ECO:0000256" key="4">
    <source>
        <dbReference type="ARBA" id="ARBA00008006"/>
    </source>
</evidence>
<evidence type="ECO:0000256" key="6">
    <source>
        <dbReference type="ARBA" id="ARBA00022448"/>
    </source>
</evidence>
<evidence type="ECO:0000256" key="12">
    <source>
        <dbReference type="ARBA" id="ARBA00023157"/>
    </source>
</evidence>
<evidence type="ECO:0000256" key="3">
    <source>
        <dbReference type="ARBA" id="ARBA00004637"/>
    </source>
</evidence>
<dbReference type="InterPro" id="IPR008698">
    <property type="entry name" value="NDUB7"/>
</dbReference>
<keyword evidence="6" id="KW-0813">Transport</keyword>
<keyword evidence="7" id="KW-0679">Respiratory chain</keyword>
<protein>
    <recommendedName>
        <fullName evidence="5">NADH dehydrogenase [ubiquinone] 1 beta subcomplex subunit 7</fullName>
    </recommendedName>
    <alternativeName>
        <fullName evidence="13">Complex I-B18</fullName>
    </alternativeName>
    <alternativeName>
        <fullName evidence="14">NADH-ubiquinone oxidoreductase B18 subunit</fullName>
    </alternativeName>
</protein>
<reference evidence="15 16" key="1">
    <citation type="submission" date="2024-02" db="EMBL/GenBank/DDBJ databases">
        <authorList>
            <person name="Daric V."/>
            <person name="Darras S."/>
        </authorList>
    </citation>
    <scope>NUCLEOTIDE SEQUENCE [LARGE SCALE GENOMIC DNA]</scope>
</reference>
<keyword evidence="9" id="KW-0249">Electron transport</keyword>
<comment type="subcellular location">
    <subcellularLocation>
        <location evidence="3">Mitochondrion inner membrane</location>
        <topology evidence="3">Peripheral membrane protein</topology>
    </subcellularLocation>
    <subcellularLocation>
        <location evidence="2">Mitochondrion intermembrane space</location>
    </subcellularLocation>
</comment>
<accession>A0ABP0GBX4</accession>
<evidence type="ECO:0000313" key="16">
    <source>
        <dbReference type="Proteomes" id="UP001642483"/>
    </source>
</evidence>
<name>A0ABP0GBX4_CLALP</name>
<evidence type="ECO:0000256" key="9">
    <source>
        <dbReference type="ARBA" id="ARBA00022982"/>
    </source>
</evidence>
<dbReference type="EMBL" id="CAWYQH010000108">
    <property type="protein sequence ID" value="CAK8689125.1"/>
    <property type="molecule type" value="Genomic_DNA"/>
</dbReference>
<evidence type="ECO:0000313" key="15">
    <source>
        <dbReference type="EMBL" id="CAK8689125.1"/>
    </source>
</evidence>
<gene>
    <name evidence="15" type="ORF">CVLEPA_LOCUS21098</name>
</gene>
<evidence type="ECO:0000256" key="10">
    <source>
        <dbReference type="ARBA" id="ARBA00023128"/>
    </source>
</evidence>
<dbReference type="PANTHER" id="PTHR20900">
    <property type="entry name" value="NADH:UBIQUINONE OXIDOREDUCTASE B18-LIKE SUBUNIT"/>
    <property type="match status" value="1"/>
</dbReference>
<evidence type="ECO:0000256" key="14">
    <source>
        <dbReference type="ARBA" id="ARBA00030710"/>
    </source>
</evidence>
<evidence type="ECO:0000256" key="11">
    <source>
        <dbReference type="ARBA" id="ARBA00023136"/>
    </source>
</evidence>
<comment type="function">
    <text evidence="1">Accessory subunit of the mitochondrial membrane respiratory chain NADH dehydrogenase (Complex I), that is believed not to be involved in catalysis. Complex I functions in the transfer of electrons from NADH to the respiratory chain. The immediate electron acceptor for the enzyme is believed to be ubiquinone.</text>
</comment>
<dbReference type="PANTHER" id="PTHR20900:SF0">
    <property type="entry name" value="NADH DEHYDROGENASE [UBIQUINONE] 1 BETA SUBCOMPLEX SUBUNIT 7"/>
    <property type="match status" value="1"/>
</dbReference>
<evidence type="ECO:0000256" key="13">
    <source>
        <dbReference type="ARBA" id="ARBA00030188"/>
    </source>
</evidence>
<evidence type="ECO:0000256" key="8">
    <source>
        <dbReference type="ARBA" id="ARBA00022792"/>
    </source>
</evidence>
<dbReference type="Proteomes" id="UP001642483">
    <property type="component" value="Unassembled WGS sequence"/>
</dbReference>
<evidence type="ECO:0000256" key="1">
    <source>
        <dbReference type="ARBA" id="ARBA00003195"/>
    </source>
</evidence>
<proteinExistence type="inferred from homology"/>
<evidence type="ECO:0000256" key="7">
    <source>
        <dbReference type="ARBA" id="ARBA00022660"/>
    </source>
</evidence>
<keyword evidence="11" id="KW-0472">Membrane</keyword>
<dbReference type="Pfam" id="PF05676">
    <property type="entry name" value="NDUF_B7"/>
    <property type="match status" value="1"/>
</dbReference>
<organism evidence="15 16">
    <name type="scientific">Clavelina lepadiformis</name>
    <name type="common">Light-bulb sea squirt</name>
    <name type="synonym">Ascidia lepadiformis</name>
    <dbReference type="NCBI Taxonomy" id="159417"/>
    <lineage>
        <taxon>Eukaryota</taxon>
        <taxon>Metazoa</taxon>
        <taxon>Chordata</taxon>
        <taxon>Tunicata</taxon>
        <taxon>Ascidiacea</taxon>
        <taxon>Aplousobranchia</taxon>
        <taxon>Clavelinidae</taxon>
        <taxon>Clavelina</taxon>
    </lineage>
</organism>
<keyword evidence="16" id="KW-1185">Reference proteome</keyword>
<comment type="similarity">
    <text evidence="4">Belongs to the complex I NDUFB7 subunit family.</text>
</comment>
<keyword evidence="12" id="KW-1015">Disulfide bond</keyword>
<keyword evidence="10" id="KW-0496">Mitochondrion</keyword>
<sequence>MGPGISRYSDINAEPLQNKQIYEKFEDHTRPVREMKVTSEEMDRARVPRERRDYCAHLWLGYLKCKREWFPELSRCDGVLHDYKHCNVDDIKHNMMEYERTKRLMARERKAMAESMAED</sequence>